<keyword evidence="9" id="KW-1185">Reference proteome</keyword>
<feature type="transmembrane region" description="Helical" evidence="5">
    <location>
        <begin position="55"/>
        <end position="76"/>
    </location>
</feature>
<dbReference type="Gene3D" id="1.20.1070.10">
    <property type="entry name" value="Rhodopsin 7-helix transmembrane proteins"/>
    <property type="match status" value="1"/>
</dbReference>
<evidence type="ECO:0000313" key="9">
    <source>
        <dbReference type="Proteomes" id="UP000663828"/>
    </source>
</evidence>
<sequence>MNQSGYNSDYEDVYKSPVLWMWLLAVFIGPSVVCYVFLLYHFFAIRTLRQGINNHIVIVVLILGLMYTLIDIASSITYYRLHRQVWPQSPAFCYFWLWIDYGVFNTITVLLAWGSFERHILVFHHQLTNTRFKRIIFHYIPMYFILTYMTLYYTVLVFFYPCQNDWDYNWAVCGVDGCYHENVIIAYFELYFHGIIPMIAITLFNIALLIRVMCHKRTAQQRVAWKKYRKMAFQLLSIVALYLSINFPLSAIDMLSLVGINVEGQVSRIISFLGYHTIMFLPFVCLAGLPEVWKKVKGIFHITTAQIAPFQTQPNNNH</sequence>
<evidence type="ECO:0000256" key="5">
    <source>
        <dbReference type="SAM" id="Phobius"/>
    </source>
</evidence>
<evidence type="ECO:0000256" key="4">
    <source>
        <dbReference type="ARBA" id="ARBA00023136"/>
    </source>
</evidence>
<comment type="caution">
    <text evidence="7">The sequence shown here is derived from an EMBL/GenBank/DDBJ whole genome shotgun (WGS) entry which is preliminary data.</text>
</comment>
<feature type="domain" description="G-protein coupled receptors family 1 profile" evidence="6">
    <location>
        <begin position="34"/>
        <end position="285"/>
    </location>
</feature>
<accession>A0A814T7L4</accession>
<evidence type="ECO:0000313" key="7">
    <source>
        <dbReference type="EMBL" id="CAF1157761.1"/>
    </source>
</evidence>
<evidence type="ECO:0000259" key="6">
    <source>
        <dbReference type="PROSITE" id="PS50262"/>
    </source>
</evidence>
<dbReference type="EMBL" id="CAJNOJ010000328">
    <property type="protein sequence ID" value="CAF1401822.1"/>
    <property type="molecule type" value="Genomic_DNA"/>
</dbReference>
<keyword evidence="4 5" id="KW-0472">Membrane</keyword>
<evidence type="ECO:0000256" key="3">
    <source>
        <dbReference type="ARBA" id="ARBA00022989"/>
    </source>
</evidence>
<feature type="transmembrane region" description="Helical" evidence="5">
    <location>
        <begin position="269"/>
        <end position="289"/>
    </location>
</feature>
<dbReference type="GO" id="GO:0016020">
    <property type="term" value="C:membrane"/>
    <property type="evidence" value="ECO:0007669"/>
    <property type="project" value="UniProtKB-SubCell"/>
</dbReference>
<evidence type="ECO:0000313" key="8">
    <source>
        <dbReference type="EMBL" id="CAF1401822.1"/>
    </source>
</evidence>
<dbReference type="InterPro" id="IPR017452">
    <property type="entry name" value="GPCR_Rhodpsn_7TM"/>
</dbReference>
<feature type="transmembrane region" description="Helical" evidence="5">
    <location>
        <begin position="20"/>
        <end position="43"/>
    </location>
</feature>
<dbReference type="EMBL" id="CAJNOR010001525">
    <property type="protein sequence ID" value="CAF1157761.1"/>
    <property type="molecule type" value="Genomic_DNA"/>
</dbReference>
<dbReference type="SUPFAM" id="SSF81321">
    <property type="entry name" value="Family A G protein-coupled receptor-like"/>
    <property type="match status" value="1"/>
</dbReference>
<dbReference type="PROSITE" id="PS50262">
    <property type="entry name" value="G_PROTEIN_RECEP_F1_2"/>
    <property type="match status" value="1"/>
</dbReference>
<dbReference type="Proteomes" id="UP000663852">
    <property type="component" value="Unassembled WGS sequence"/>
</dbReference>
<feature type="transmembrane region" description="Helical" evidence="5">
    <location>
        <begin position="136"/>
        <end position="160"/>
    </location>
</feature>
<evidence type="ECO:0000256" key="2">
    <source>
        <dbReference type="ARBA" id="ARBA00022692"/>
    </source>
</evidence>
<name>A0A814T7L4_ADIRI</name>
<evidence type="ECO:0000256" key="1">
    <source>
        <dbReference type="ARBA" id="ARBA00004370"/>
    </source>
</evidence>
<keyword evidence="3 5" id="KW-1133">Transmembrane helix</keyword>
<protein>
    <recommendedName>
        <fullName evidence="6">G-protein coupled receptors family 1 profile domain-containing protein</fullName>
    </recommendedName>
</protein>
<feature type="transmembrane region" description="Helical" evidence="5">
    <location>
        <begin position="190"/>
        <end position="210"/>
    </location>
</feature>
<comment type="subcellular location">
    <subcellularLocation>
        <location evidence="1">Membrane</location>
    </subcellularLocation>
</comment>
<organism evidence="7 9">
    <name type="scientific">Adineta ricciae</name>
    <name type="common">Rotifer</name>
    <dbReference type="NCBI Taxonomy" id="249248"/>
    <lineage>
        <taxon>Eukaryota</taxon>
        <taxon>Metazoa</taxon>
        <taxon>Spiralia</taxon>
        <taxon>Gnathifera</taxon>
        <taxon>Rotifera</taxon>
        <taxon>Eurotatoria</taxon>
        <taxon>Bdelloidea</taxon>
        <taxon>Adinetida</taxon>
        <taxon>Adinetidae</taxon>
        <taxon>Adineta</taxon>
    </lineage>
</organism>
<reference evidence="7" key="1">
    <citation type="submission" date="2021-02" db="EMBL/GenBank/DDBJ databases">
        <authorList>
            <person name="Nowell W R."/>
        </authorList>
    </citation>
    <scope>NUCLEOTIDE SEQUENCE</scope>
</reference>
<feature type="transmembrane region" description="Helical" evidence="5">
    <location>
        <begin position="96"/>
        <end position="116"/>
    </location>
</feature>
<feature type="transmembrane region" description="Helical" evidence="5">
    <location>
        <begin position="231"/>
        <end position="249"/>
    </location>
</feature>
<dbReference type="AlphaFoldDB" id="A0A814T7L4"/>
<gene>
    <name evidence="8" type="ORF">EDS130_LOCUS36061</name>
    <name evidence="7" type="ORF">XAT740_LOCUS21310</name>
</gene>
<proteinExistence type="predicted"/>
<dbReference type="Proteomes" id="UP000663828">
    <property type="component" value="Unassembled WGS sequence"/>
</dbReference>
<keyword evidence="2 5" id="KW-0812">Transmembrane</keyword>